<evidence type="ECO:0000313" key="1">
    <source>
        <dbReference type="EMBL" id="BAC25132.1"/>
    </source>
</evidence>
<proteinExistence type="evidence at transcript level"/>
<reference evidence="1" key="7">
    <citation type="journal article" date="2005" name="Science">
        <title>The Transcriptional Landscape of the Mammalian Genome.</title>
        <authorList>
            <consortium name="The FANTOM Consortium"/>
            <consortium name="Riken Genome Exploration Research Group and Genome Science Group (Genome Network Project Core Group)"/>
        </authorList>
    </citation>
    <scope>NUCLEOTIDE SEQUENCE</scope>
    <source>
        <strain evidence="1">C57BL/6J</strain>
        <tissue evidence="1">Testis</tissue>
    </source>
</reference>
<protein>
    <submittedName>
        <fullName evidence="1">Uncharacterized protein</fullName>
    </submittedName>
</protein>
<feature type="non-terminal residue" evidence="1">
    <location>
        <position position="1"/>
    </location>
</feature>
<reference evidence="1" key="5">
    <citation type="journal article" date="2001" name="Nature">
        <title>Functional annotation of a full-length mouse cDNA collection.</title>
        <authorList>
            <consortium name="The RIKEN Genome Exploration Research Group Phase II Team and the FANTOM Consortium"/>
        </authorList>
    </citation>
    <scope>NUCLEOTIDE SEQUENCE</scope>
    <source>
        <strain evidence="1">C57BL/6J</strain>
        <tissue evidence="1">Testis</tissue>
    </source>
</reference>
<dbReference type="AlphaFoldDB" id="Q8CF39"/>
<name>Q8CF39_MOUSE</name>
<evidence type="ECO:0000313" key="2">
    <source>
        <dbReference type="MGI" id="MGI:1916654"/>
    </source>
</evidence>
<sequence>EREVDPAPWELLRWRTHTNLHELSFVGFLEFQQGVVIIHADVIGIALDPPLGHMGFPIVYAVGSSEDVLLCHQGASAASRQLHRC</sequence>
<reference evidence="1" key="1">
    <citation type="journal article" date="1999" name="Methods Enzymol.">
        <title>High-efficiency full-length cDNA cloning.</title>
        <authorList>
            <person name="Carninci P."/>
            <person name="Hayashizaki Y."/>
        </authorList>
    </citation>
    <scope>NUCLEOTIDE SEQUENCE</scope>
    <source>
        <strain evidence="1">C57BL/6J</strain>
        <tissue evidence="1">Testis</tissue>
    </source>
</reference>
<reference evidence="1" key="6">
    <citation type="journal article" date="2002" name="Nature">
        <title>Analysis of the mouse transcriptome based on functional annotation of 60,770 full-length cDNAs.</title>
        <authorList>
            <consortium name="The FANTOM Consortium and the RIKEN Genome Exploration Research Group Phase I and II Team"/>
        </authorList>
    </citation>
    <scope>NUCLEOTIDE SEQUENCE</scope>
    <source>
        <strain evidence="1">C57BL/6J</strain>
        <tissue evidence="1">Testis</tissue>
    </source>
</reference>
<reference evidence="1" key="8">
    <citation type="journal article" date="2005" name="Science">
        <title>Antisense Transcription in the Mammalian Transcriptome.</title>
        <authorList>
            <consortium name="RIKEN Genome Exploration Research Group and Genome Science Group (Genome Network Project Core Group) and the FANTOM Consortium"/>
        </authorList>
    </citation>
    <scope>NUCLEOTIDE SEQUENCE</scope>
    <source>
        <strain evidence="1">C57BL/6J</strain>
        <tissue evidence="1">Testis</tissue>
    </source>
</reference>
<gene>
    <name evidence="2" type="primary">Prss23os</name>
    <name evidence="2" type="synonym">1700019G06Rik</name>
</gene>
<reference evidence="1" key="3">
    <citation type="journal article" date="2000" name="Genome Res.">
        <title>RIKEN integrated sequence analysis (RISA) system--384-format sequencing pipeline with 384 multicapillary sequencer.</title>
        <authorList>
            <person name="Shibata K."/>
            <person name="Itoh M."/>
            <person name="Aizawa K."/>
            <person name="Nagaoka S."/>
            <person name="Sasaki N."/>
            <person name="Carninci P."/>
            <person name="Konno H."/>
            <person name="Akiyama J."/>
            <person name="Nishi K."/>
            <person name="Kitsunai T."/>
            <person name="Tashiro H."/>
            <person name="Itoh M."/>
            <person name="Sumi N."/>
            <person name="Ishii Y."/>
            <person name="Nakamura S."/>
            <person name="Hazama M."/>
            <person name="Nishine T."/>
            <person name="Harada A."/>
            <person name="Yamamoto R."/>
            <person name="Matsumoto H."/>
            <person name="Sakaguchi S."/>
            <person name="Ikegami T."/>
            <person name="Kashiwagi K."/>
            <person name="Fujiwake S."/>
            <person name="Inoue K."/>
            <person name="Togawa Y."/>
            <person name="Izawa M."/>
            <person name="Ohara E."/>
            <person name="Watahiki M."/>
            <person name="Yoneda Y."/>
            <person name="Ishikawa T."/>
            <person name="Ozawa K."/>
            <person name="Tanaka T."/>
            <person name="Matsuura S."/>
            <person name="Kawai J."/>
            <person name="Okazaki Y."/>
            <person name="Muramatsu M."/>
            <person name="Inoue Y."/>
            <person name="Kira A."/>
            <person name="Hayashizaki Y."/>
        </authorList>
    </citation>
    <scope>NUCLEOTIDE SEQUENCE</scope>
    <source>
        <strain evidence="1">C57BL/6J</strain>
        <tissue evidence="1">Testis</tissue>
    </source>
</reference>
<reference evidence="1" key="2">
    <citation type="journal article" date="2000" name="Genome Res.">
        <title>Normalization and subtraction of cap-trapper-selected cDNAs to prepare full-length cDNA libraries for rapid discovery of new genes.</title>
        <authorList>
            <person name="Carninci P."/>
            <person name="Shibata Y."/>
            <person name="Hayatsu N."/>
            <person name="Sugahara Y."/>
            <person name="Shibata K."/>
            <person name="Itoh M."/>
            <person name="Konno H."/>
            <person name="Okazaki Y."/>
            <person name="Muramatsu M."/>
            <person name="Hayashizaki Y."/>
        </authorList>
    </citation>
    <scope>NUCLEOTIDE SEQUENCE</scope>
    <source>
        <strain evidence="1">C57BL/6J</strain>
        <tissue evidence="1">Testis</tissue>
    </source>
</reference>
<reference evidence="1" key="4">
    <citation type="submission" date="2000-07" db="EMBL/GenBank/DDBJ databases">
        <authorList>
            <person name="Adachi J."/>
            <person name="Aizawa K."/>
            <person name="Akahira S."/>
            <person name="Akimura T."/>
            <person name="Arai A."/>
            <person name="Aono H."/>
            <person name="Arakawa T."/>
            <person name="Bono H."/>
            <person name="Carninci P."/>
            <person name="Fukuda S."/>
            <person name="Fukunishi Y."/>
            <person name="Furuno M."/>
            <person name="Hanagaki T."/>
            <person name="Hara A."/>
            <person name="Hayatsu N."/>
            <person name="Hiramoto K."/>
            <person name="Hiraoka T."/>
            <person name="Hori F."/>
            <person name="Imotani K."/>
            <person name="Ishii Y."/>
            <person name="Itoh M."/>
            <person name="Izawa M."/>
            <person name="Kasukawa T."/>
            <person name="Kato H."/>
            <person name="Kawai J."/>
            <person name="Kojima Y."/>
            <person name="Konno H."/>
            <person name="Kouda M."/>
            <person name="Koya S."/>
            <person name="Kurihara C."/>
            <person name="Matsuyama T."/>
            <person name="Miyazaki A."/>
            <person name="Nishi K."/>
            <person name="Nomura K."/>
            <person name="Numazaki R."/>
            <person name="Ohno M."/>
            <person name="Okazaki Y."/>
            <person name="Okido T."/>
            <person name="Owa C."/>
            <person name="Saito H."/>
            <person name="Saito R."/>
            <person name="Sakai C."/>
            <person name="Sakai K."/>
            <person name="Sano H."/>
            <person name="Sasaki D."/>
            <person name="Shibata K."/>
            <person name="Shibata Y."/>
            <person name="Shinagawa A."/>
            <person name="Shiraki T."/>
            <person name="Sogabe Y."/>
            <person name="Suzuki H."/>
            <person name="Tagami M."/>
            <person name="Tagawa A."/>
            <person name="Takahashi F."/>
            <person name="Tanaka T."/>
            <person name="Tejima Y."/>
            <person name="Toya T."/>
            <person name="Yamamura T."/>
            <person name="Yasunishi A."/>
            <person name="Yoshida K."/>
            <person name="Yoshino M."/>
            <person name="Muramatsu M."/>
            <person name="Hayashizaki Y."/>
        </authorList>
    </citation>
    <scope>NUCLEOTIDE SEQUENCE</scope>
    <source>
        <strain evidence="1">C57BL/6J</strain>
        <tissue evidence="1">Testis</tissue>
    </source>
</reference>
<dbReference type="AGR" id="MGI:1916654"/>
<dbReference type="EMBL" id="AK006119">
    <property type="protein sequence ID" value="BAC25132.1"/>
    <property type="molecule type" value="mRNA"/>
</dbReference>
<dbReference type="MGI" id="MGI:1916654">
    <property type="gene designation" value="Prss23os"/>
</dbReference>
<organism evidence="1">
    <name type="scientific">Mus musculus</name>
    <name type="common">Mouse</name>
    <dbReference type="NCBI Taxonomy" id="10090"/>
    <lineage>
        <taxon>Eukaryota</taxon>
        <taxon>Metazoa</taxon>
        <taxon>Chordata</taxon>
        <taxon>Craniata</taxon>
        <taxon>Vertebrata</taxon>
        <taxon>Euteleostomi</taxon>
        <taxon>Mammalia</taxon>
        <taxon>Eutheria</taxon>
        <taxon>Euarchontoglires</taxon>
        <taxon>Glires</taxon>
        <taxon>Rodentia</taxon>
        <taxon>Myomorpha</taxon>
        <taxon>Muroidea</taxon>
        <taxon>Muridae</taxon>
        <taxon>Murinae</taxon>
        <taxon>Mus</taxon>
        <taxon>Mus</taxon>
    </lineage>
</organism>
<accession>Q8CF39</accession>